<dbReference type="AlphaFoldDB" id="A0AAW0DYT2"/>
<protein>
    <recommendedName>
        <fullName evidence="3">F-box domain-containing protein</fullName>
    </recommendedName>
</protein>
<proteinExistence type="predicted"/>
<accession>A0AAW0DYT2</accession>
<name>A0AAW0DYT2_9AGAR</name>
<evidence type="ECO:0000313" key="2">
    <source>
        <dbReference type="Proteomes" id="UP001362999"/>
    </source>
</evidence>
<organism evidence="1 2">
    <name type="scientific">Favolaschia claudopus</name>
    <dbReference type="NCBI Taxonomy" id="2862362"/>
    <lineage>
        <taxon>Eukaryota</taxon>
        <taxon>Fungi</taxon>
        <taxon>Dikarya</taxon>
        <taxon>Basidiomycota</taxon>
        <taxon>Agaricomycotina</taxon>
        <taxon>Agaricomycetes</taxon>
        <taxon>Agaricomycetidae</taxon>
        <taxon>Agaricales</taxon>
        <taxon>Marasmiineae</taxon>
        <taxon>Mycenaceae</taxon>
        <taxon>Favolaschia</taxon>
    </lineage>
</organism>
<dbReference type="EMBL" id="JAWWNJ010000004">
    <property type="protein sequence ID" value="KAK7057934.1"/>
    <property type="molecule type" value="Genomic_DNA"/>
</dbReference>
<dbReference type="Proteomes" id="UP001362999">
    <property type="component" value="Unassembled WGS sequence"/>
</dbReference>
<reference evidence="1 2" key="1">
    <citation type="journal article" date="2024" name="J Genomics">
        <title>Draft genome sequencing and assembly of Favolaschia claudopus CIRM-BRFM 2984 isolated from oak limbs.</title>
        <authorList>
            <person name="Navarro D."/>
            <person name="Drula E."/>
            <person name="Chaduli D."/>
            <person name="Cazenave R."/>
            <person name="Ahrendt S."/>
            <person name="Wang J."/>
            <person name="Lipzen A."/>
            <person name="Daum C."/>
            <person name="Barry K."/>
            <person name="Grigoriev I.V."/>
            <person name="Favel A."/>
            <person name="Rosso M.N."/>
            <person name="Martin F."/>
        </authorList>
    </citation>
    <scope>NUCLEOTIDE SEQUENCE [LARGE SCALE GENOMIC DNA]</scope>
    <source>
        <strain evidence="1 2">CIRM-BRFM 2984</strain>
    </source>
</reference>
<keyword evidence="2" id="KW-1185">Reference proteome</keyword>
<sequence length="550" mass="61353">MDNEWIPPRRRRHFPIINPNRYHRRCQRTPTQAFQDAFDPEISLLEPGSPFQSSDNEFTIDHSEGHVRFQEIRAKSVARFSAISSQLKTLHTIHIVVTSRILPLTSKSIRRCTRRTRESSVQSAYPTSPPVHRLPDEILAEIFTLTKSGGPDRVGNSFIWLLSTVCARWRDVACGCSRLWSTFAFALSGKQGSVNLLKSTLDRCRSADISVDVANDLRGIVSKVQEQRAVRKIEMLAASAQSIVKLRFEGPEGSFDLSSSFSGFRGRLPRLEVFGFTHSWRAFGQSFSDAPKLHTLIMPSSFEGLEMRATLPIAQIQQIGFGFSTSGYHLVPFDNLTSMVSIQTYASHPVALAIAPPSALRNLSTWQVEFPLPETLPQTPLRHSDVHFFARFITPALRVLHVRRLTSIHGILDLCRVSECELHSLVLEDLLVSTDDLVRLLTKLPSLQSLGIFAGGLDLLNDQLFDALALRDDPGKANIMPLLTEFLVDGSYYCETGSLVTMLESRTAGLSSSASSTMYLKTADIGMVGERMVRRLKFAFSVNAALDSQM</sequence>
<evidence type="ECO:0008006" key="3">
    <source>
        <dbReference type="Google" id="ProtNLM"/>
    </source>
</evidence>
<gene>
    <name evidence="1" type="ORF">R3P38DRAFT_3252981</name>
</gene>
<dbReference type="Gene3D" id="1.20.1280.50">
    <property type="match status" value="1"/>
</dbReference>
<comment type="caution">
    <text evidence="1">The sequence shown here is derived from an EMBL/GenBank/DDBJ whole genome shotgun (WGS) entry which is preliminary data.</text>
</comment>
<evidence type="ECO:0000313" key="1">
    <source>
        <dbReference type="EMBL" id="KAK7057934.1"/>
    </source>
</evidence>